<reference evidence="1" key="2">
    <citation type="submission" date="2020-07" db="EMBL/GenBank/DDBJ databases">
        <authorList>
            <person name="Vera ALvarez R."/>
            <person name="Arias-Moreno D.M."/>
            <person name="Jimenez-Jacinto V."/>
            <person name="Jimenez-Bremont J.F."/>
            <person name="Swaminathan K."/>
            <person name="Moose S.P."/>
            <person name="Guerrero-Gonzalez M.L."/>
            <person name="Marino-Ramirez L."/>
            <person name="Landsman D."/>
            <person name="Rodriguez-Kessler M."/>
            <person name="Delgado-Sanchez P."/>
        </authorList>
    </citation>
    <scope>NUCLEOTIDE SEQUENCE</scope>
    <source>
        <tissue evidence="1">Cladode</tissue>
    </source>
</reference>
<organism evidence="1">
    <name type="scientific">Opuntia streptacantha</name>
    <name type="common">Prickly pear cactus</name>
    <name type="synonym">Opuntia cardona</name>
    <dbReference type="NCBI Taxonomy" id="393608"/>
    <lineage>
        <taxon>Eukaryota</taxon>
        <taxon>Viridiplantae</taxon>
        <taxon>Streptophyta</taxon>
        <taxon>Embryophyta</taxon>
        <taxon>Tracheophyta</taxon>
        <taxon>Spermatophyta</taxon>
        <taxon>Magnoliopsida</taxon>
        <taxon>eudicotyledons</taxon>
        <taxon>Gunneridae</taxon>
        <taxon>Pentapetalae</taxon>
        <taxon>Caryophyllales</taxon>
        <taxon>Cactineae</taxon>
        <taxon>Cactaceae</taxon>
        <taxon>Opuntioideae</taxon>
        <taxon>Opuntia</taxon>
    </lineage>
</organism>
<proteinExistence type="predicted"/>
<sequence length="102" mass="10890">MASSIAFIALCARPLWKSFPVTCNFHGIMPPVPMQGCLSAVSIQYKGPSFNLLSRPSFTSASTPTPVIAEFSSFAMKTATTVDFNFGFASPSFLINSATRAT</sequence>
<dbReference type="EMBL" id="GISG01112284">
    <property type="protein sequence ID" value="MBA4639120.1"/>
    <property type="molecule type" value="Transcribed_RNA"/>
</dbReference>
<protein>
    <submittedName>
        <fullName evidence="1">Uncharacterized protein</fullName>
    </submittedName>
</protein>
<accession>A0A7C9DBL3</accession>
<reference evidence="1" key="1">
    <citation type="journal article" date="2013" name="J. Plant Res.">
        <title>Effect of fungi and light on seed germination of three Opuntia species from semiarid lands of central Mexico.</title>
        <authorList>
            <person name="Delgado-Sanchez P."/>
            <person name="Jimenez-Bremont J.F."/>
            <person name="Guerrero-Gonzalez Mde L."/>
            <person name="Flores J."/>
        </authorList>
    </citation>
    <scope>NUCLEOTIDE SEQUENCE</scope>
    <source>
        <tissue evidence="1">Cladode</tissue>
    </source>
</reference>
<name>A0A7C9DBL3_OPUST</name>
<dbReference type="AlphaFoldDB" id="A0A7C9DBL3"/>
<evidence type="ECO:0000313" key="1">
    <source>
        <dbReference type="EMBL" id="MBA4639120.1"/>
    </source>
</evidence>